<keyword evidence="7" id="KW-1185">Reference proteome</keyword>
<evidence type="ECO:0000256" key="2">
    <source>
        <dbReference type="ARBA" id="ARBA00023015"/>
    </source>
</evidence>
<protein>
    <submittedName>
        <fullName evidence="6">LysR family transcriptional regulator</fullName>
    </submittedName>
</protein>
<dbReference type="PANTHER" id="PTHR30126">
    <property type="entry name" value="HTH-TYPE TRANSCRIPTIONAL REGULATOR"/>
    <property type="match status" value="1"/>
</dbReference>
<feature type="domain" description="HTH lysR-type" evidence="5">
    <location>
        <begin position="2"/>
        <end position="59"/>
    </location>
</feature>
<evidence type="ECO:0000259" key="5">
    <source>
        <dbReference type="PROSITE" id="PS50931"/>
    </source>
</evidence>
<dbReference type="EMBL" id="JBHRTD010000001">
    <property type="protein sequence ID" value="MFC3136849.1"/>
    <property type="molecule type" value="Genomic_DNA"/>
</dbReference>
<organism evidence="6 7">
    <name type="scientific">Shewanella submarina</name>
    <dbReference type="NCBI Taxonomy" id="2016376"/>
    <lineage>
        <taxon>Bacteria</taxon>
        <taxon>Pseudomonadati</taxon>
        <taxon>Pseudomonadota</taxon>
        <taxon>Gammaproteobacteria</taxon>
        <taxon>Alteromonadales</taxon>
        <taxon>Shewanellaceae</taxon>
        <taxon>Shewanella</taxon>
    </lineage>
</organism>
<dbReference type="Pfam" id="PF03466">
    <property type="entry name" value="LysR_substrate"/>
    <property type="match status" value="1"/>
</dbReference>
<comment type="similarity">
    <text evidence="1">Belongs to the LysR transcriptional regulatory family.</text>
</comment>
<keyword evidence="2" id="KW-0805">Transcription regulation</keyword>
<proteinExistence type="inferred from homology"/>
<dbReference type="PROSITE" id="PS50931">
    <property type="entry name" value="HTH_LYSR"/>
    <property type="match status" value="1"/>
</dbReference>
<dbReference type="Pfam" id="PF00126">
    <property type="entry name" value="HTH_1"/>
    <property type="match status" value="1"/>
</dbReference>
<dbReference type="Proteomes" id="UP001595621">
    <property type="component" value="Unassembled WGS sequence"/>
</dbReference>
<dbReference type="PANTHER" id="PTHR30126:SF99">
    <property type="entry name" value="TRANSCRIPTIONAL REGULATOR LYSR FAMILY"/>
    <property type="match status" value="1"/>
</dbReference>
<evidence type="ECO:0000313" key="6">
    <source>
        <dbReference type="EMBL" id="MFC3136849.1"/>
    </source>
</evidence>
<dbReference type="PRINTS" id="PR00039">
    <property type="entry name" value="HTHLYSR"/>
</dbReference>
<keyword evidence="3" id="KW-0238">DNA-binding</keyword>
<evidence type="ECO:0000256" key="1">
    <source>
        <dbReference type="ARBA" id="ARBA00009437"/>
    </source>
</evidence>
<dbReference type="Gene3D" id="1.10.10.10">
    <property type="entry name" value="Winged helix-like DNA-binding domain superfamily/Winged helix DNA-binding domain"/>
    <property type="match status" value="1"/>
</dbReference>
<evidence type="ECO:0000313" key="7">
    <source>
        <dbReference type="Proteomes" id="UP001595621"/>
    </source>
</evidence>
<reference evidence="7" key="1">
    <citation type="journal article" date="2019" name="Int. J. Syst. Evol. Microbiol.">
        <title>The Global Catalogue of Microorganisms (GCM) 10K type strain sequencing project: providing services to taxonomists for standard genome sequencing and annotation.</title>
        <authorList>
            <consortium name="The Broad Institute Genomics Platform"/>
            <consortium name="The Broad Institute Genome Sequencing Center for Infectious Disease"/>
            <person name="Wu L."/>
            <person name="Ma J."/>
        </authorList>
    </citation>
    <scope>NUCLEOTIDE SEQUENCE [LARGE SCALE GENOMIC DNA]</scope>
    <source>
        <strain evidence="7">KCTC 52277</strain>
    </source>
</reference>
<dbReference type="CDD" id="cd05466">
    <property type="entry name" value="PBP2_LTTR_substrate"/>
    <property type="match status" value="1"/>
</dbReference>
<comment type="caution">
    <text evidence="6">The sequence shown here is derived from an EMBL/GenBank/DDBJ whole genome shotgun (WGS) entry which is preliminary data.</text>
</comment>
<dbReference type="InterPro" id="IPR000847">
    <property type="entry name" value="LysR_HTH_N"/>
</dbReference>
<gene>
    <name evidence="6" type="ORF">ACFOE0_01395</name>
</gene>
<dbReference type="RefSeq" id="WP_248936629.1">
    <property type="nucleotide sequence ID" value="NZ_JAKILF010000005.1"/>
</dbReference>
<sequence length="297" mass="33174">MLNIQWLTTFKVLVEQKHFTRTAELLYMTQPGVSQHIKKLEQACGYPLLNRINKGFELTEQGLAVYQYALSLEEQEARLLDALGVNDPGKGDIRLACSGSQALVLYPRLLELQQAWPGLNVMVEAAPNHRIFSNIIAGEMDLGIVTQQPDPNQFDVIPLGREPLCMVFPAGIPLSSPWQSMQRLGLIEHPDVRHYLDIFTGRCGEPELQQADLRVLPVSGYINQISQILLPVSQGLGFTLLPLAAVKAFSDSDKLQLLETPNAVAESLYLVVKRQRQLPARFDAVIELLQNERVIAD</sequence>
<dbReference type="Gene3D" id="3.40.190.10">
    <property type="entry name" value="Periplasmic binding protein-like II"/>
    <property type="match status" value="2"/>
</dbReference>
<evidence type="ECO:0000256" key="3">
    <source>
        <dbReference type="ARBA" id="ARBA00023125"/>
    </source>
</evidence>
<dbReference type="InterPro" id="IPR005119">
    <property type="entry name" value="LysR_subst-bd"/>
</dbReference>
<name>A0ABV7G5U0_9GAMM</name>
<dbReference type="InterPro" id="IPR036388">
    <property type="entry name" value="WH-like_DNA-bd_sf"/>
</dbReference>
<dbReference type="SUPFAM" id="SSF53850">
    <property type="entry name" value="Periplasmic binding protein-like II"/>
    <property type="match status" value="1"/>
</dbReference>
<accession>A0ABV7G5U0</accession>
<evidence type="ECO:0000256" key="4">
    <source>
        <dbReference type="ARBA" id="ARBA00023163"/>
    </source>
</evidence>
<dbReference type="SUPFAM" id="SSF46785">
    <property type="entry name" value="Winged helix' DNA-binding domain"/>
    <property type="match status" value="1"/>
</dbReference>
<keyword evidence="4" id="KW-0804">Transcription</keyword>
<dbReference type="InterPro" id="IPR036390">
    <property type="entry name" value="WH_DNA-bd_sf"/>
</dbReference>